<dbReference type="STRING" id="887898.HMPREF0551_2427"/>
<dbReference type="HOGENOM" id="CLU_3253425_0_0_4"/>
<reference evidence="1 2" key="1">
    <citation type="submission" date="2010-12" db="EMBL/GenBank/DDBJ databases">
        <authorList>
            <person name="Muzny D."/>
            <person name="Qin X."/>
            <person name="Deng J."/>
            <person name="Jiang H."/>
            <person name="Liu Y."/>
            <person name="Qu J."/>
            <person name="Song X.-Z."/>
            <person name="Zhang L."/>
            <person name="Thornton R."/>
            <person name="Coyle M."/>
            <person name="Francisco L."/>
            <person name="Jackson L."/>
            <person name="Javaid M."/>
            <person name="Korchina V."/>
            <person name="Kovar C."/>
            <person name="Mata R."/>
            <person name="Mathew T."/>
            <person name="Ngo R."/>
            <person name="Nguyen L."/>
            <person name="Nguyen N."/>
            <person name="Okwuonu G."/>
            <person name="Ongeri F."/>
            <person name="Pham C."/>
            <person name="Simmons D."/>
            <person name="Wilczek-Boney K."/>
            <person name="Hale W."/>
            <person name="Jakkamsetti A."/>
            <person name="Pham P."/>
            <person name="Ruth R."/>
            <person name="San Lucas F."/>
            <person name="Warren J."/>
            <person name="Zhang J."/>
            <person name="Zhao Z."/>
            <person name="Zhou C."/>
            <person name="Zhu D."/>
            <person name="Lee S."/>
            <person name="Bess C."/>
            <person name="Blankenburg K."/>
            <person name="Forbes L."/>
            <person name="Fu Q."/>
            <person name="Gubbala S."/>
            <person name="Hirani K."/>
            <person name="Jayaseelan J.C."/>
            <person name="Lara F."/>
            <person name="Munidasa M."/>
            <person name="Palculict T."/>
            <person name="Patil S."/>
            <person name="Pu L.-L."/>
            <person name="Saada N."/>
            <person name="Tang L."/>
            <person name="Weissenberger G."/>
            <person name="Zhu Y."/>
            <person name="Hemphill L."/>
            <person name="Shang Y."/>
            <person name="Youmans B."/>
            <person name="Ayvaz T."/>
            <person name="Ross M."/>
            <person name="Santibanez J."/>
            <person name="Aqrawi P."/>
            <person name="Gross S."/>
            <person name="Joshi V."/>
            <person name="Fowler G."/>
            <person name="Nazareth L."/>
            <person name="Reid J."/>
            <person name="Worley K."/>
            <person name="Petrosino J."/>
            <person name="Highlander S."/>
            <person name="Gibbs R."/>
        </authorList>
    </citation>
    <scope>NUCLEOTIDE SEQUENCE [LARGE SCALE GENOMIC DNA]</scope>
    <source>
        <strain evidence="1 2">ATCC 51599</strain>
    </source>
</reference>
<dbReference type="AntiFam" id="ANF00057">
    <property type="entry name" value="Translation of E. coli type CRISPR repeat"/>
</dbReference>
<evidence type="ECO:0000313" key="2">
    <source>
        <dbReference type="Proteomes" id="UP000011021"/>
    </source>
</evidence>
<dbReference type="EMBL" id="AEQP01000022">
    <property type="protein sequence ID" value="EFV94312.1"/>
    <property type="molecule type" value="Genomic_DNA"/>
</dbReference>
<dbReference type="AntiFam" id="ANF00006">
    <property type="entry name" value="Translation of CRISPR region"/>
</dbReference>
<comment type="caution">
    <text evidence="1">The sequence shown here is derived from an EMBL/GenBank/DDBJ whole genome shotgun (WGS) entry which is preliminary data.</text>
</comment>
<sequence>MDHASIHGSSPHARGTLLIEFINLFMKRFIPACAGNAIDCIA</sequence>
<keyword evidence="2" id="KW-1185">Reference proteome</keyword>
<protein>
    <submittedName>
        <fullName evidence="1">Uncharacterized protein</fullName>
    </submittedName>
</protein>
<dbReference type="Proteomes" id="UP000011021">
    <property type="component" value="Unassembled WGS sequence"/>
</dbReference>
<gene>
    <name evidence="1" type="ORF">HMPREF0551_2427</name>
</gene>
<evidence type="ECO:0000313" key="1">
    <source>
        <dbReference type="EMBL" id="EFV94312.1"/>
    </source>
</evidence>
<name>E7S0G3_9BURK</name>
<organism evidence="1 2">
    <name type="scientific">Lautropia mirabilis ATCC 51599</name>
    <dbReference type="NCBI Taxonomy" id="887898"/>
    <lineage>
        <taxon>Bacteria</taxon>
        <taxon>Pseudomonadati</taxon>
        <taxon>Pseudomonadota</taxon>
        <taxon>Betaproteobacteria</taxon>
        <taxon>Burkholderiales</taxon>
        <taxon>Burkholderiaceae</taxon>
        <taxon>Lautropia</taxon>
    </lineage>
</organism>
<proteinExistence type="predicted"/>
<accession>E7S0G3</accession>
<dbReference type="AlphaFoldDB" id="E7S0G3"/>